<comment type="similarity">
    <text evidence="2">Belongs to the FAD-binding oxidoreductase/transferase type 4 family.</text>
</comment>
<evidence type="ECO:0000259" key="6">
    <source>
        <dbReference type="PROSITE" id="PS51387"/>
    </source>
</evidence>
<comment type="cofactor">
    <cofactor evidence="1">
        <name>FAD</name>
        <dbReference type="ChEBI" id="CHEBI:57692"/>
    </cofactor>
</comment>
<dbReference type="InterPro" id="IPR051264">
    <property type="entry name" value="FAD-oxidored/transferase_4"/>
</dbReference>
<dbReference type="GO" id="GO:0071949">
    <property type="term" value="F:FAD binding"/>
    <property type="evidence" value="ECO:0007669"/>
    <property type="project" value="InterPro"/>
</dbReference>
<proteinExistence type="inferred from homology"/>
<organism evidence="7 8">
    <name type="scientific">Azospirillum brasilense</name>
    <dbReference type="NCBI Taxonomy" id="192"/>
    <lineage>
        <taxon>Bacteria</taxon>
        <taxon>Pseudomonadati</taxon>
        <taxon>Pseudomonadota</taxon>
        <taxon>Alphaproteobacteria</taxon>
        <taxon>Rhodospirillales</taxon>
        <taxon>Azospirillaceae</taxon>
        <taxon>Azospirillum</taxon>
    </lineage>
</organism>
<name>A0A4D8R981_AZOBR</name>
<keyword evidence="4" id="KW-0274">FAD</keyword>
<gene>
    <name evidence="7" type="ORF">D3869_28690</name>
</gene>
<dbReference type="GO" id="GO:0003824">
    <property type="term" value="F:catalytic activity"/>
    <property type="evidence" value="ECO:0007669"/>
    <property type="project" value="InterPro"/>
</dbReference>
<dbReference type="InterPro" id="IPR016167">
    <property type="entry name" value="FAD-bd_PCMH_sub1"/>
</dbReference>
<dbReference type="FunFam" id="1.10.45.10:FF:000001">
    <property type="entry name" value="D-lactate dehydrogenase mitochondrial"/>
    <property type="match status" value="1"/>
</dbReference>
<dbReference type="InterPro" id="IPR016171">
    <property type="entry name" value="Vanillyl_alc_oxidase_C-sub2"/>
</dbReference>
<dbReference type="Proteomes" id="UP000298693">
    <property type="component" value="Plasmid p4"/>
</dbReference>
<feature type="region of interest" description="Disordered" evidence="5">
    <location>
        <begin position="472"/>
        <end position="495"/>
    </location>
</feature>
<dbReference type="PANTHER" id="PTHR43716">
    <property type="entry name" value="D-2-HYDROXYGLUTARATE DEHYDROGENASE, MITOCHONDRIAL"/>
    <property type="match status" value="1"/>
</dbReference>
<evidence type="ECO:0000256" key="4">
    <source>
        <dbReference type="ARBA" id="ARBA00022827"/>
    </source>
</evidence>
<geneLocation type="plasmid" evidence="7">
    <name>p4</name>
</geneLocation>
<evidence type="ECO:0000256" key="5">
    <source>
        <dbReference type="SAM" id="MobiDB-lite"/>
    </source>
</evidence>
<dbReference type="InterPro" id="IPR016164">
    <property type="entry name" value="FAD-linked_Oxase-like_C"/>
</dbReference>
<dbReference type="Pfam" id="PF02913">
    <property type="entry name" value="FAD-oxidase_C"/>
    <property type="match status" value="1"/>
</dbReference>
<dbReference type="Gene3D" id="1.10.45.10">
    <property type="entry name" value="Vanillyl-alcohol Oxidase, Chain A, domain 4"/>
    <property type="match status" value="1"/>
</dbReference>
<dbReference type="AlphaFoldDB" id="A0A4D8R981"/>
<evidence type="ECO:0000256" key="2">
    <source>
        <dbReference type="ARBA" id="ARBA00008000"/>
    </source>
</evidence>
<evidence type="ECO:0000256" key="3">
    <source>
        <dbReference type="ARBA" id="ARBA00022630"/>
    </source>
</evidence>
<evidence type="ECO:0000313" key="8">
    <source>
        <dbReference type="Proteomes" id="UP000298693"/>
    </source>
</evidence>
<dbReference type="Pfam" id="PF01565">
    <property type="entry name" value="FAD_binding_4"/>
    <property type="match status" value="1"/>
</dbReference>
<evidence type="ECO:0000313" key="7">
    <source>
        <dbReference type="EMBL" id="QCO19307.1"/>
    </source>
</evidence>
<dbReference type="InterPro" id="IPR004113">
    <property type="entry name" value="FAD-bd_oxidored_4_C"/>
</dbReference>
<dbReference type="GO" id="GO:0022904">
    <property type="term" value="P:respiratory electron transport chain"/>
    <property type="evidence" value="ECO:0007669"/>
    <property type="project" value="TreeGrafter"/>
</dbReference>
<dbReference type="PROSITE" id="PS51387">
    <property type="entry name" value="FAD_PCMH"/>
    <property type="match status" value="1"/>
</dbReference>
<dbReference type="Gene3D" id="3.30.70.2190">
    <property type="match status" value="1"/>
</dbReference>
<dbReference type="InterPro" id="IPR016166">
    <property type="entry name" value="FAD-bd_PCMH"/>
</dbReference>
<dbReference type="SUPFAM" id="SSF55103">
    <property type="entry name" value="FAD-linked oxidases, C-terminal domain"/>
    <property type="match status" value="1"/>
</dbReference>
<dbReference type="Gene3D" id="3.30.43.10">
    <property type="entry name" value="Uridine Diphospho-n-acetylenolpyruvylglucosamine Reductase, domain 2"/>
    <property type="match status" value="1"/>
</dbReference>
<evidence type="ECO:0000256" key="1">
    <source>
        <dbReference type="ARBA" id="ARBA00001974"/>
    </source>
</evidence>
<keyword evidence="3" id="KW-0285">Flavoprotein</keyword>
<accession>A0A4D8R981</accession>
<dbReference type="Gene3D" id="3.30.70.2740">
    <property type="match status" value="1"/>
</dbReference>
<dbReference type="InterPro" id="IPR016169">
    <property type="entry name" value="FAD-bd_PCMH_sub2"/>
</dbReference>
<dbReference type="InterPro" id="IPR006094">
    <property type="entry name" value="Oxid_FAD_bind_N"/>
</dbReference>
<sequence>MITGRPDFATAVLAPIHAIVGDRGLITDPGTMQPFMESWRDGWVGRSPAVVLPDSTEALAAVVRICAETRTPIVPQGGNTGLTGASQPHADGTEIVLSTNRLNRIREIDIDNDTMTVEAGCILANIQNAARDIGRLFPMSLAAEGSCQIGGNIATNAGGVQVVRYGNMRNLVAGLEVVLPDGRIWDGLRGLRKDNAGYDMKQIFIGSEGTLGIVTAAVLKLSPLPRATATALVAVSAPSDAVDLLTRAKGVAGDRIITFELIQRDCIDVARRHVPDVPDPLRDRYPWYVLVELADQDGGNRLMEMLEGILEAGMEAGEVLDGVVAASKAQADSLWRIREGIPEGQKREGVSFKHDVSVPISRVARFLDRANAALERECPGIRPFAFGHLGDGNIHFNPIQAEGGDPAEWKAKLAAVNAIVHDIVVELGGSISAEHGIGRLRIDEMPRYKSPVELDMMATLKRAFDPHNIMNPGKILHHESRQDPARLSAVPPVKD</sequence>
<dbReference type="EMBL" id="CP032348">
    <property type="protein sequence ID" value="QCO19307.1"/>
    <property type="molecule type" value="Genomic_DNA"/>
</dbReference>
<dbReference type="Gene3D" id="3.30.465.10">
    <property type="match status" value="1"/>
</dbReference>
<dbReference type="PANTHER" id="PTHR43716:SF2">
    <property type="entry name" value="BLL6224 PROTEIN"/>
    <property type="match status" value="1"/>
</dbReference>
<dbReference type="InterPro" id="IPR036318">
    <property type="entry name" value="FAD-bd_PCMH-like_sf"/>
</dbReference>
<feature type="domain" description="FAD-binding PCMH-type" evidence="6">
    <location>
        <begin position="43"/>
        <end position="224"/>
    </location>
</feature>
<dbReference type="SUPFAM" id="SSF56176">
    <property type="entry name" value="FAD-binding/transporter-associated domain-like"/>
    <property type="match status" value="1"/>
</dbReference>
<protein>
    <submittedName>
        <fullName evidence="7">FAD-binding oxidoreductase</fullName>
    </submittedName>
</protein>
<keyword evidence="7" id="KW-0614">Plasmid</keyword>
<reference evidence="7 8" key="1">
    <citation type="submission" date="2018-09" db="EMBL/GenBank/DDBJ databases">
        <title>Whole genome based analysis of evolution and adaptive divergence in Indian and Brazilian strains of Azospirillum brasilense.</title>
        <authorList>
            <person name="Singh C."/>
            <person name="Tripathi A.K."/>
        </authorList>
    </citation>
    <scope>NUCLEOTIDE SEQUENCE [LARGE SCALE GENOMIC DNA]</scope>
    <source>
        <strain evidence="7 8">MTCC4039</strain>
        <plasmid evidence="7 8">p4</plasmid>
    </source>
</reference>